<accession>A0A2I0UI32</accession>
<keyword evidence="2" id="KW-1185">Reference proteome</keyword>
<evidence type="ECO:0000313" key="2">
    <source>
        <dbReference type="Proteomes" id="UP000233556"/>
    </source>
</evidence>
<organism evidence="1 2">
    <name type="scientific">Limosa lapponica baueri</name>
    <dbReference type="NCBI Taxonomy" id="1758121"/>
    <lineage>
        <taxon>Eukaryota</taxon>
        <taxon>Metazoa</taxon>
        <taxon>Chordata</taxon>
        <taxon>Craniata</taxon>
        <taxon>Vertebrata</taxon>
        <taxon>Euteleostomi</taxon>
        <taxon>Archelosauria</taxon>
        <taxon>Archosauria</taxon>
        <taxon>Dinosauria</taxon>
        <taxon>Saurischia</taxon>
        <taxon>Theropoda</taxon>
        <taxon>Coelurosauria</taxon>
        <taxon>Aves</taxon>
        <taxon>Neognathae</taxon>
        <taxon>Neoaves</taxon>
        <taxon>Charadriiformes</taxon>
        <taxon>Scolopacidae</taxon>
        <taxon>Limosa</taxon>
    </lineage>
</organism>
<dbReference type="Proteomes" id="UP000233556">
    <property type="component" value="Unassembled WGS sequence"/>
</dbReference>
<keyword evidence="1" id="KW-0548">Nucleotidyltransferase</keyword>
<keyword evidence="1" id="KW-0808">Transferase</keyword>
<protein>
    <submittedName>
        <fullName evidence="1">Rna-directed dna polymerase from mobile element jockey-like</fullName>
    </submittedName>
</protein>
<dbReference type="GO" id="GO:0003964">
    <property type="term" value="F:RNA-directed DNA polymerase activity"/>
    <property type="evidence" value="ECO:0007669"/>
    <property type="project" value="UniProtKB-KW"/>
</dbReference>
<reference evidence="2" key="2">
    <citation type="submission" date="2017-12" db="EMBL/GenBank/DDBJ databases">
        <title>Genome sequence of the Bar-tailed Godwit (Limosa lapponica baueri).</title>
        <authorList>
            <person name="Lima N.C.B."/>
            <person name="Parody-Merino A.M."/>
            <person name="Battley P.F."/>
            <person name="Fidler A.E."/>
            <person name="Prosdocimi F."/>
        </authorList>
    </citation>
    <scope>NUCLEOTIDE SEQUENCE [LARGE SCALE GENOMIC DNA]</scope>
</reference>
<reference evidence="2" key="1">
    <citation type="submission" date="2017-11" db="EMBL/GenBank/DDBJ databases">
        <authorList>
            <person name="Lima N.C."/>
            <person name="Parody-Merino A.M."/>
            <person name="Battley P.F."/>
            <person name="Fidler A.E."/>
            <person name="Prosdocimi F."/>
        </authorList>
    </citation>
    <scope>NUCLEOTIDE SEQUENCE [LARGE SCALE GENOMIC DNA]</scope>
</reference>
<proteinExistence type="predicted"/>
<keyword evidence="1" id="KW-0695">RNA-directed DNA polymerase</keyword>
<dbReference type="OrthoDB" id="10056483at2759"/>
<dbReference type="AlphaFoldDB" id="A0A2I0UI32"/>
<name>A0A2I0UI32_LIMLA</name>
<sequence>MESSEIECTLSKSADDTKLCGAVNMLEGRDVIQRDLHRLEKWTCANFLKFSKAKCKVLYLVLGNPKHKDAKMASTGYGALRVVGSTPESKEHGEFESVCVFGGSDKHCSETLDP</sequence>
<evidence type="ECO:0000313" key="1">
    <source>
        <dbReference type="EMBL" id="PKU45703.1"/>
    </source>
</evidence>
<dbReference type="EMBL" id="KZ505747">
    <property type="protein sequence ID" value="PKU45703.1"/>
    <property type="molecule type" value="Genomic_DNA"/>
</dbReference>
<gene>
    <name evidence="1" type="ORF">llap_3999</name>
</gene>